<keyword evidence="2" id="KW-1185">Reference proteome</keyword>
<dbReference type="Pfam" id="PF12900">
    <property type="entry name" value="Pyridox_ox_2"/>
    <property type="match status" value="1"/>
</dbReference>
<dbReference type="SUPFAM" id="SSF50475">
    <property type="entry name" value="FMN-binding split barrel"/>
    <property type="match status" value="1"/>
</dbReference>
<reference evidence="1 2" key="1">
    <citation type="submission" date="2011-11" db="EMBL/GenBank/DDBJ databases">
        <title>Whole genome shotgun sequence of Gordonia araii NBRC 100433.</title>
        <authorList>
            <person name="Yoshida Y."/>
            <person name="Hosoyama A."/>
            <person name="Tsuchikane K."/>
            <person name="Katsumata H."/>
            <person name="Yamazaki S."/>
            <person name="Fujita N."/>
        </authorList>
    </citation>
    <scope>NUCLEOTIDE SEQUENCE [LARGE SCALE GENOMIC DNA]</scope>
    <source>
        <strain evidence="1 2">NBRC 100433</strain>
    </source>
</reference>
<accession>G7H0X3</accession>
<dbReference type="Gene3D" id="2.30.110.10">
    <property type="entry name" value="Electron Transport, Fmn-binding Protein, Chain A"/>
    <property type="match status" value="1"/>
</dbReference>
<protein>
    <submittedName>
        <fullName evidence="1">Uncharacterized protein</fullName>
    </submittedName>
</protein>
<evidence type="ECO:0000313" key="1">
    <source>
        <dbReference type="EMBL" id="GAB09498.1"/>
    </source>
</evidence>
<evidence type="ECO:0000313" key="2">
    <source>
        <dbReference type="Proteomes" id="UP000035088"/>
    </source>
</evidence>
<dbReference type="InterPro" id="IPR024747">
    <property type="entry name" value="Pyridox_Oxase-rel"/>
</dbReference>
<dbReference type="OrthoDB" id="5242787at2"/>
<sequence length="141" mass="15513">MALENDERQAFLAEPHIAGLSIEAGPDRAPLAVPMWYQYTPGGDIWFLTGTESRKMRLLRQAGRATILVERLTPTIRYVSVSGPVSRTVEGTKADIEELAARYLPPEQVGPYVEFATGDHGAQTKVFLTPKQWVASDLGSL</sequence>
<dbReference type="AlphaFoldDB" id="G7H0X3"/>
<dbReference type="InterPro" id="IPR012349">
    <property type="entry name" value="Split_barrel_FMN-bd"/>
</dbReference>
<proteinExistence type="predicted"/>
<gene>
    <name evidence="1" type="ORF">GOARA_042_00050</name>
</gene>
<organism evidence="1 2">
    <name type="scientific">Gordonia araii NBRC 100433</name>
    <dbReference type="NCBI Taxonomy" id="1073574"/>
    <lineage>
        <taxon>Bacteria</taxon>
        <taxon>Bacillati</taxon>
        <taxon>Actinomycetota</taxon>
        <taxon>Actinomycetes</taxon>
        <taxon>Mycobacteriales</taxon>
        <taxon>Gordoniaceae</taxon>
        <taxon>Gordonia</taxon>
    </lineage>
</organism>
<dbReference type="RefSeq" id="WP_007321573.1">
    <property type="nucleotide sequence ID" value="NZ_BAEE01000042.1"/>
</dbReference>
<dbReference type="STRING" id="1073574.GOARA_042_00050"/>
<dbReference type="Proteomes" id="UP000035088">
    <property type="component" value="Unassembled WGS sequence"/>
</dbReference>
<comment type="caution">
    <text evidence="1">The sequence shown here is derived from an EMBL/GenBank/DDBJ whole genome shotgun (WGS) entry which is preliminary data.</text>
</comment>
<name>G7H0X3_9ACTN</name>
<dbReference type="EMBL" id="BAEE01000042">
    <property type="protein sequence ID" value="GAB09498.1"/>
    <property type="molecule type" value="Genomic_DNA"/>
</dbReference>